<proteinExistence type="inferred from homology"/>
<feature type="domain" description="Thioesterase" evidence="3">
    <location>
        <begin position="44"/>
        <end position="119"/>
    </location>
</feature>
<dbReference type="NCBIfam" id="TIGR00369">
    <property type="entry name" value="unchar_dom_1"/>
    <property type="match status" value="1"/>
</dbReference>
<keyword evidence="2" id="KW-0378">Hydrolase</keyword>
<dbReference type="InterPro" id="IPR006683">
    <property type="entry name" value="Thioestr_dom"/>
</dbReference>
<evidence type="ECO:0000259" key="3">
    <source>
        <dbReference type="Pfam" id="PF03061"/>
    </source>
</evidence>
<reference evidence="5" key="1">
    <citation type="submission" date="2023-07" db="EMBL/GenBank/DDBJ databases">
        <title>Chryseobacterium sp. strain PBS4-4 Genome sequencing and assembly.</title>
        <authorList>
            <person name="Jung Y."/>
        </authorList>
    </citation>
    <scope>NUCLEOTIDE SEQUENCE [LARGE SCALE GENOMIC DNA]</scope>
    <source>
        <strain evidence="5">PBS4-4</strain>
    </source>
</reference>
<sequence length="133" mass="14708">MYDRIKESFDKQGLMKTLNAKLVSVEKGEVKISSEFSEALTQQHGFFHAGVATSIVDNACGYAALTMMPEDMEVLSVEFKINFIKPAKTDKLIAIGKVLQSGRTLTICEGYVYDSSEEKLISKMTATMIAVKK</sequence>
<dbReference type="SUPFAM" id="SSF54637">
    <property type="entry name" value="Thioesterase/thiol ester dehydrase-isomerase"/>
    <property type="match status" value="1"/>
</dbReference>
<name>A0ABT2W4U3_9FLAO</name>
<dbReference type="EMBL" id="JAOTEM010000001">
    <property type="protein sequence ID" value="MCU7616247.1"/>
    <property type="molecule type" value="Genomic_DNA"/>
</dbReference>
<dbReference type="Pfam" id="PF03061">
    <property type="entry name" value="4HBT"/>
    <property type="match status" value="1"/>
</dbReference>
<dbReference type="RefSeq" id="WP_263001701.1">
    <property type="nucleotide sequence ID" value="NZ_JAOTEM010000001.1"/>
</dbReference>
<protein>
    <submittedName>
        <fullName evidence="4">PaaI family thioesterase</fullName>
    </submittedName>
</protein>
<gene>
    <name evidence="4" type="ORF">NZ698_03490</name>
</gene>
<evidence type="ECO:0000313" key="5">
    <source>
        <dbReference type="Proteomes" id="UP001208649"/>
    </source>
</evidence>
<evidence type="ECO:0000256" key="1">
    <source>
        <dbReference type="ARBA" id="ARBA00008324"/>
    </source>
</evidence>
<dbReference type="InterPro" id="IPR003736">
    <property type="entry name" value="PAAI_dom"/>
</dbReference>
<dbReference type="PANTHER" id="PTHR21660">
    <property type="entry name" value="THIOESTERASE SUPERFAMILY MEMBER-RELATED"/>
    <property type="match status" value="1"/>
</dbReference>
<dbReference type="InterPro" id="IPR039298">
    <property type="entry name" value="ACOT13"/>
</dbReference>
<evidence type="ECO:0000313" key="4">
    <source>
        <dbReference type="EMBL" id="MCU7616247.1"/>
    </source>
</evidence>
<accession>A0ABT2W4U3</accession>
<evidence type="ECO:0000256" key="2">
    <source>
        <dbReference type="ARBA" id="ARBA00022801"/>
    </source>
</evidence>
<dbReference type="Proteomes" id="UP001208649">
    <property type="component" value="Unassembled WGS sequence"/>
</dbReference>
<organism evidence="4 5">
    <name type="scientific">Chryseobacterium edaphi</name>
    <dbReference type="NCBI Taxonomy" id="2976532"/>
    <lineage>
        <taxon>Bacteria</taxon>
        <taxon>Pseudomonadati</taxon>
        <taxon>Bacteroidota</taxon>
        <taxon>Flavobacteriia</taxon>
        <taxon>Flavobacteriales</taxon>
        <taxon>Weeksellaceae</taxon>
        <taxon>Chryseobacterium group</taxon>
        <taxon>Chryseobacterium</taxon>
    </lineage>
</organism>
<comment type="similarity">
    <text evidence="1">Belongs to the thioesterase PaaI family.</text>
</comment>
<keyword evidence="5" id="KW-1185">Reference proteome</keyword>
<dbReference type="PANTHER" id="PTHR21660:SF1">
    <property type="entry name" value="ACYL-COENZYME A THIOESTERASE 13"/>
    <property type="match status" value="1"/>
</dbReference>
<dbReference type="InterPro" id="IPR029069">
    <property type="entry name" value="HotDog_dom_sf"/>
</dbReference>
<dbReference type="CDD" id="cd03443">
    <property type="entry name" value="PaaI_thioesterase"/>
    <property type="match status" value="1"/>
</dbReference>
<dbReference type="Gene3D" id="3.10.129.10">
    <property type="entry name" value="Hotdog Thioesterase"/>
    <property type="match status" value="1"/>
</dbReference>
<comment type="caution">
    <text evidence="4">The sequence shown here is derived from an EMBL/GenBank/DDBJ whole genome shotgun (WGS) entry which is preliminary data.</text>
</comment>